<comment type="caution">
    <text evidence="2">The sequence shown here is derived from an EMBL/GenBank/DDBJ whole genome shotgun (WGS) entry which is preliminary data.</text>
</comment>
<sequence>MEKIFDKDFRNELFCCLKESGMKDEEVSRIIKKRYKEALKNAVIKRLNTVVKAIKEDNLEEINTIVDNSPSGDGYGCDNCYISFKDITDCEDIGDVINALR</sequence>
<proteinExistence type="predicted"/>
<evidence type="ECO:0000313" key="2">
    <source>
        <dbReference type="EMBL" id="RGV03292.1"/>
    </source>
</evidence>
<evidence type="ECO:0000313" key="1">
    <source>
        <dbReference type="EMBL" id="NVB75170.1"/>
    </source>
</evidence>
<evidence type="ECO:0000313" key="3">
    <source>
        <dbReference type="Proteomes" id="UP000285379"/>
    </source>
</evidence>
<dbReference type="EMBL" id="QRYT01000085">
    <property type="protein sequence ID" value="RGV03292.1"/>
    <property type="molecule type" value="Genomic_DNA"/>
</dbReference>
<organism evidence="2 3">
    <name type="scientific">Phocaeicola vulgatus</name>
    <name type="common">Bacteroides vulgatus</name>
    <dbReference type="NCBI Taxonomy" id="821"/>
    <lineage>
        <taxon>Bacteria</taxon>
        <taxon>Pseudomonadati</taxon>
        <taxon>Bacteroidota</taxon>
        <taxon>Bacteroidia</taxon>
        <taxon>Bacteroidales</taxon>
        <taxon>Bacteroidaceae</taxon>
        <taxon>Phocaeicola</taxon>
    </lineage>
</organism>
<reference evidence="1 4" key="3">
    <citation type="submission" date="2020-07" db="EMBL/GenBank/DDBJ databases">
        <title>Bacterial metabolism rescues the inhibition of intestinal drug absorption by food and drug additives.</title>
        <authorList>
            <person name="Zou L."/>
            <person name="Spanogiannopoulos P."/>
            <person name="Chien H.-C."/>
            <person name="Pieper L.M."/>
            <person name="Cai W."/>
            <person name="Khuri N."/>
            <person name="Pottel J."/>
            <person name="Vora B."/>
            <person name="Ni Z."/>
            <person name="Tsakalozou E."/>
            <person name="Zhang W."/>
            <person name="Shoichet B.K."/>
            <person name="Giacomini K.M."/>
            <person name="Turnbaugh P.J."/>
        </authorList>
    </citation>
    <scope>NUCLEOTIDE SEQUENCE [LARGE SCALE GENOMIC DNA]</scope>
    <source>
        <strain evidence="1 4">B33</strain>
    </source>
</reference>
<evidence type="ECO:0000313" key="4">
    <source>
        <dbReference type="Proteomes" id="UP000524321"/>
    </source>
</evidence>
<dbReference type="EMBL" id="JABWDJ010000087">
    <property type="protein sequence ID" value="NVB75170.1"/>
    <property type="molecule type" value="Genomic_DNA"/>
</dbReference>
<dbReference type="Proteomes" id="UP000524321">
    <property type="component" value="Unassembled WGS sequence"/>
</dbReference>
<name>A0A380Z3W2_PHOVU</name>
<reference evidence="1 4" key="2">
    <citation type="submission" date="2020-04" db="EMBL/GenBank/DDBJ databases">
        <authorList>
            <person name="Pieper L."/>
        </authorList>
    </citation>
    <scope>NUCLEOTIDE SEQUENCE [LARGE SCALE GENOMIC DNA]</scope>
    <source>
        <strain evidence="1 4">B33</strain>
    </source>
</reference>
<reference evidence="2 3" key="1">
    <citation type="submission" date="2018-08" db="EMBL/GenBank/DDBJ databases">
        <title>A genome reference for cultivated species of the human gut microbiota.</title>
        <authorList>
            <person name="Zou Y."/>
            <person name="Xue W."/>
            <person name="Luo G."/>
        </authorList>
    </citation>
    <scope>NUCLEOTIDE SEQUENCE [LARGE SCALE GENOMIC DNA]</scope>
    <source>
        <strain evidence="2 3">AF14-8</strain>
    </source>
</reference>
<dbReference type="Proteomes" id="UP000285379">
    <property type="component" value="Unassembled WGS sequence"/>
</dbReference>
<accession>A0A380Z3W2</accession>
<dbReference type="AlphaFoldDB" id="A0A380Z3W2"/>
<dbReference type="RefSeq" id="WP_005846926.1">
    <property type="nucleotide sequence ID" value="NZ_CP181423.1"/>
</dbReference>
<gene>
    <name evidence="2" type="ORF">DWW27_21680</name>
    <name evidence="1" type="ORF">HUV05_16875</name>
</gene>
<protein>
    <submittedName>
        <fullName evidence="2">Uncharacterized protein</fullName>
    </submittedName>
</protein>